<gene>
    <name evidence="1" type="ORF">HPB48_020732</name>
</gene>
<organism evidence="1 2">
    <name type="scientific">Haemaphysalis longicornis</name>
    <name type="common">Bush tick</name>
    <dbReference type="NCBI Taxonomy" id="44386"/>
    <lineage>
        <taxon>Eukaryota</taxon>
        <taxon>Metazoa</taxon>
        <taxon>Ecdysozoa</taxon>
        <taxon>Arthropoda</taxon>
        <taxon>Chelicerata</taxon>
        <taxon>Arachnida</taxon>
        <taxon>Acari</taxon>
        <taxon>Parasitiformes</taxon>
        <taxon>Ixodida</taxon>
        <taxon>Ixodoidea</taxon>
        <taxon>Ixodidae</taxon>
        <taxon>Haemaphysalinae</taxon>
        <taxon>Haemaphysalis</taxon>
    </lineage>
</organism>
<dbReference type="AlphaFoldDB" id="A0A9J6G9M7"/>
<evidence type="ECO:0000313" key="1">
    <source>
        <dbReference type="EMBL" id="KAH9371449.1"/>
    </source>
</evidence>
<keyword evidence="2" id="KW-1185">Reference proteome</keyword>
<dbReference type="Proteomes" id="UP000821853">
    <property type="component" value="Chromosome 3"/>
</dbReference>
<accession>A0A9J6G9M7</accession>
<dbReference type="VEuPathDB" id="VectorBase:HLOH_041212"/>
<comment type="caution">
    <text evidence="1">The sequence shown here is derived from an EMBL/GenBank/DDBJ whole genome shotgun (WGS) entry which is preliminary data.</text>
</comment>
<reference evidence="1 2" key="1">
    <citation type="journal article" date="2020" name="Cell">
        <title>Large-Scale Comparative Analyses of Tick Genomes Elucidate Their Genetic Diversity and Vector Capacities.</title>
        <authorList>
            <consortium name="Tick Genome and Microbiome Consortium (TIGMIC)"/>
            <person name="Jia N."/>
            <person name="Wang J."/>
            <person name="Shi W."/>
            <person name="Du L."/>
            <person name="Sun Y."/>
            <person name="Zhan W."/>
            <person name="Jiang J.F."/>
            <person name="Wang Q."/>
            <person name="Zhang B."/>
            <person name="Ji P."/>
            <person name="Bell-Sakyi L."/>
            <person name="Cui X.M."/>
            <person name="Yuan T.T."/>
            <person name="Jiang B.G."/>
            <person name="Yang W.F."/>
            <person name="Lam T.T."/>
            <person name="Chang Q.C."/>
            <person name="Ding S.J."/>
            <person name="Wang X.J."/>
            <person name="Zhu J.G."/>
            <person name="Ruan X.D."/>
            <person name="Zhao L."/>
            <person name="Wei J.T."/>
            <person name="Ye R.Z."/>
            <person name="Que T.C."/>
            <person name="Du C.H."/>
            <person name="Zhou Y.H."/>
            <person name="Cheng J.X."/>
            <person name="Dai P.F."/>
            <person name="Guo W.B."/>
            <person name="Han X.H."/>
            <person name="Huang E.J."/>
            <person name="Li L.F."/>
            <person name="Wei W."/>
            <person name="Gao Y.C."/>
            <person name="Liu J.Z."/>
            <person name="Shao H.Z."/>
            <person name="Wang X."/>
            <person name="Wang C.C."/>
            <person name="Yang T.C."/>
            <person name="Huo Q.B."/>
            <person name="Li W."/>
            <person name="Chen H.Y."/>
            <person name="Chen S.E."/>
            <person name="Zhou L.G."/>
            <person name="Ni X.B."/>
            <person name="Tian J.H."/>
            <person name="Sheng Y."/>
            <person name="Liu T."/>
            <person name="Pan Y.S."/>
            <person name="Xia L.Y."/>
            <person name="Li J."/>
            <person name="Zhao F."/>
            <person name="Cao W.C."/>
        </authorList>
    </citation>
    <scope>NUCLEOTIDE SEQUENCE [LARGE SCALE GENOMIC DNA]</scope>
    <source>
        <strain evidence="1">HaeL-2018</strain>
    </source>
</reference>
<evidence type="ECO:0000313" key="2">
    <source>
        <dbReference type="Proteomes" id="UP000821853"/>
    </source>
</evidence>
<protein>
    <submittedName>
        <fullName evidence="1">Uncharacterized protein</fullName>
    </submittedName>
</protein>
<dbReference type="OrthoDB" id="6512918at2759"/>
<name>A0A9J6G9M7_HAELO</name>
<dbReference type="EMBL" id="JABSTR010000005">
    <property type="protein sequence ID" value="KAH9371449.1"/>
    <property type="molecule type" value="Genomic_DNA"/>
</dbReference>
<sequence length="65" mass="7472">MSRVKMLWSEMFTRMALIKKRFKLRDFYITDTSLEQIFSSVTRKEAFEAAVAAQAPKTGHSTIGI</sequence>
<proteinExistence type="predicted"/>